<accession>A0A016SXG8</accession>
<keyword evidence="2" id="KW-1185">Reference proteome</keyword>
<comment type="caution">
    <text evidence="1">The sequence shown here is derived from an EMBL/GenBank/DDBJ whole genome shotgun (WGS) entry which is preliminary data.</text>
</comment>
<evidence type="ECO:0000313" key="2">
    <source>
        <dbReference type="Proteomes" id="UP000024635"/>
    </source>
</evidence>
<reference evidence="2" key="1">
    <citation type="journal article" date="2015" name="Nat. Genet.">
        <title>The genome and transcriptome of the zoonotic hookworm Ancylostoma ceylanicum identify infection-specific gene families.</title>
        <authorList>
            <person name="Schwarz E.M."/>
            <person name="Hu Y."/>
            <person name="Antoshechkin I."/>
            <person name="Miller M.M."/>
            <person name="Sternberg P.W."/>
            <person name="Aroian R.V."/>
        </authorList>
    </citation>
    <scope>NUCLEOTIDE SEQUENCE</scope>
    <source>
        <strain evidence="2">HY135</strain>
    </source>
</reference>
<proteinExistence type="predicted"/>
<dbReference type="AlphaFoldDB" id="A0A016SXG8"/>
<dbReference type="EMBL" id="JARK01001495">
    <property type="protein sequence ID" value="EYB95448.1"/>
    <property type="molecule type" value="Genomic_DNA"/>
</dbReference>
<dbReference type="Proteomes" id="UP000024635">
    <property type="component" value="Unassembled WGS sequence"/>
</dbReference>
<protein>
    <submittedName>
        <fullName evidence="1">Uncharacterized protein</fullName>
    </submittedName>
</protein>
<sequence>MSHFCSIPTYSTRCDDHFVACPLLALPLLPSIRSIDHSFPSMRGILDVLIIFGEGPCSEASISSFYSLLYGAPLKY</sequence>
<gene>
    <name evidence="1" type="primary">Acey_s0159.g3264</name>
    <name evidence="1" type="ORF">Y032_0159g3264</name>
</gene>
<evidence type="ECO:0000313" key="1">
    <source>
        <dbReference type="EMBL" id="EYB95448.1"/>
    </source>
</evidence>
<organism evidence="1 2">
    <name type="scientific">Ancylostoma ceylanicum</name>
    <dbReference type="NCBI Taxonomy" id="53326"/>
    <lineage>
        <taxon>Eukaryota</taxon>
        <taxon>Metazoa</taxon>
        <taxon>Ecdysozoa</taxon>
        <taxon>Nematoda</taxon>
        <taxon>Chromadorea</taxon>
        <taxon>Rhabditida</taxon>
        <taxon>Rhabditina</taxon>
        <taxon>Rhabditomorpha</taxon>
        <taxon>Strongyloidea</taxon>
        <taxon>Ancylostomatidae</taxon>
        <taxon>Ancylostomatinae</taxon>
        <taxon>Ancylostoma</taxon>
    </lineage>
</organism>
<name>A0A016SXG8_9BILA</name>